<dbReference type="Proteomes" id="UP000887578">
    <property type="component" value="Unplaced"/>
</dbReference>
<evidence type="ECO:0000313" key="2">
    <source>
        <dbReference type="Proteomes" id="UP000887578"/>
    </source>
</evidence>
<evidence type="ECO:0000313" key="3">
    <source>
        <dbReference type="WBParaSite" id="PDA_v2.g7244.t1"/>
    </source>
</evidence>
<dbReference type="AlphaFoldDB" id="A0A914QYW3"/>
<dbReference type="WBParaSite" id="PDA_v2.g7244.t1">
    <property type="protein sequence ID" value="PDA_v2.g7244.t1"/>
    <property type="gene ID" value="PDA_v2.g7244"/>
</dbReference>
<accession>A0A914QYW3</accession>
<feature type="compositionally biased region" description="Acidic residues" evidence="1">
    <location>
        <begin position="180"/>
        <end position="200"/>
    </location>
</feature>
<reference evidence="3" key="1">
    <citation type="submission" date="2022-11" db="UniProtKB">
        <authorList>
            <consortium name="WormBaseParasite"/>
        </authorList>
    </citation>
    <scope>IDENTIFICATION</scope>
</reference>
<protein>
    <submittedName>
        <fullName evidence="3">Uncharacterized protein</fullName>
    </submittedName>
</protein>
<feature type="region of interest" description="Disordered" evidence="1">
    <location>
        <begin position="171"/>
        <end position="200"/>
    </location>
</feature>
<name>A0A914QYW3_9BILA</name>
<sequence length="215" mass="25017">MLPKRKSSQRKQNGCWPAKVGLTKQQKKAQLYIFYSNRLYGFVFQKKLNKAKCWKCQGAWNYSQKEKCFNEDPELGHRHQECQRLISEIELDQLQRVFLALISGKGLTNENSEVNHYLELFKQLLDEKLGHGTSILYSNYKNFKASIEKSLFDQKDYNEELEKIDRDYIIPEVHGPGQENDGDGQESDFDDGNSDGEEDLERTLQNLEISGELLL</sequence>
<proteinExistence type="predicted"/>
<organism evidence="2 3">
    <name type="scientific">Panagrolaimus davidi</name>
    <dbReference type="NCBI Taxonomy" id="227884"/>
    <lineage>
        <taxon>Eukaryota</taxon>
        <taxon>Metazoa</taxon>
        <taxon>Ecdysozoa</taxon>
        <taxon>Nematoda</taxon>
        <taxon>Chromadorea</taxon>
        <taxon>Rhabditida</taxon>
        <taxon>Tylenchina</taxon>
        <taxon>Panagrolaimomorpha</taxon>
        <taxon>Panagrolaimoidea</taxon>
        <taxon>Panagrolaimidae</taxon>
        <taxon>Panagrolaimus</taxon>
    </lineage>
</organism>
<evidence type="ECO:0000256" key="1">
    <source>
        <dbReference type="SAM" id="MobiDB-lite"/>
    </source>
</evidence>
<keyword evidence="2" id="KW-1185">Reference proteome</keyword>